<dbReference type="AlphaFoldDB" id="A0A8R7QZM3"/>
<sequence length="112" mass="12047">METTTAVRNTSRRRASELQVTVSSSCMSSKSGVMDCLIYRVGLRRPSKPTEVVPHCCLCLPAPLLQTTRTTQRLDGCCCSSTTFSGSEKFILARGETSAGGVLATITFCYAV</sequence>
<reference evidence="1" key="3">
    <citation type="submission" date="2022-06" db="UniProtKB">
        <authorList>
            <consortium name="EnsemblPlants"/>
        </authorList>
    </citation>
    <scope>IDENTIFICATION</scope>
</reference>
<proteinExistence type="predicted"/>
<reference evidence="2" key="1">
    <citation type="journal article" date="2013" name="Nature">
        <title>Draft genome of the wheat A-genome progenitor Triticum urartu.</title>
        <authorList>
            <person name="Ling H.Q."/>
            <person name="Zhao S."/>
            <person name="Liu D."/>
            <person name="Wang J."/>
            <person name="Sun H."/>
            <person name="Zhang C."/>
            <person name="Fan H."/>
            <person name="Li D."/>
            <person name="Dong L."/>
            <person name="Tao Y."/>
            <person name="Gao C."/>
            <person name="Wu H."/>
            <person name="Li Y."/>
            <person name="Cui Y."/>
            <person name="Guo X."/>
            <person name="Zheng S."/>
            <person name="Wang B."/>
            <person name="Yu K."/>
            <person name="Liang Q."/>
            <person name="Yang W."/>
            <person name="Lou X."/>
            <person name="Chen J."/>
            <person name="Feng M."/>
            <person name="Jian J."/>
            <person name="Zhang X."/>
            <person name="Luo G."/>
            <person name="Jiang Y."/>
            <person name="Liu J."/>
            <person name="Wang Z."/>
            <person name="Sha Y."/>
            <person name="Zhang B."/>
            <person name="Wu H."/>
            <person name="Tang D."/>
            <person name="Shen Q."/>
            <person name="Xue P."/>
            <person name="Zou S."/>
            <person name="Wang X."/>
            <person name="Liu X."/>
            <person name="Wang F."/>
            <person name="Yang Y."/>
            <person name="An X."/>
            <person name="Dong Z."/>
            <person name="Zhang K."/>
            <person name="Zhang X."/>
            <person name="Luo M.C."/>
            <person name="Dvorak J."/>
            <person name="Tong Y."/>
            <person name="Wang J."/>
            <person name="Yang H."/>
            <person name="Li Z."/>
            <person name="Wang D."/>
            <person name="Zhang A."/>
            <person name="Wang J."/>
        </authorList>
    </citation>
    <scope>NUCLEOTIDE SEQUENCE</scope>
    <source>
        <strain evidence="2">cv. G1812</strain>
    </source>
</reference>
<dbReference type="EnsemblPlants" id="TuG1812G0700003194.01.T01">
    <property type="protein sequence ID" value="TuG1812G0700003194.01.T01.cds358000"/>
    <property type="gene ID" value="TuG1812G0700003194.01"/>
</dbReference>
<evidence type="ECO:0000313" key="1">
    <source>
        <dbReference type="EnsemblPlants" id="TuG1812G0700003194.01.T01.cds358000"/>
    </source>
</evidence>
<dbReference type="Gramene" id="TuG1812G0700003194.01.T01">
    <property type="protein sequence ID" value="TuG1812G0700003194.01.T01.cds358000"/>
    <property type="gene ID" value="TuG1812G0700003194.01"/>
</dbReference>
<reference evidence="1" key="2">
    <citation type="submission" date="2018-03" db="EMBL/GenBank/DDBJ databases">
        <title>The Triticum urartu genome reveals the dynamic nature of wheat genome evolution.</title>
        <authorList>
            <person name="Ling H."/>
            <person name="Ma B."/>
            <person name="Shi X."/>
            <person name="Liu H."/>
            <person name="Dong L."/>
            <person name="Sun H."/>
            <person name="Cao Y."/>
            <person name="Gao Q."/>
            <person name="Zheng S."/>
            <person name="Li Y."/>
            <person name="Yu Y."/>
            <person name="Du H."/>
            <person name="Qi M."/>
            <person name="Li Y."/>
            <person name="Yu H."/>
            <person name="Cui Y."/>
            <person name="Wang N."/>
            <person name="Chen C."/>
            <person name="Wu H."/>
            <person name="Zhao Y."/>
            <person name="Zhang J."/>
            <person name="Li Y."/>
            <person name="Zhou W."/>
            <person name="Zhang B."/>
            <person name="Hu W."/>
            <person name="Eijk M."/>
            <person name="Tang J."/>
            <person name="Witsenboer H."/>
            <person name="Zhao S."/>
            <person name="Li Z."/>
            <person name="Zhang A."/>
            <person name="Wang D."/>
            <person name="Liang C."/>
        </authorList>
    </citation>
    <scope>NUCLEOTIDE SEQUENCE [LARGE SCALE GENOMIC DNA]</scope>
    <source>
        <strain evidence="1">cv. G1812</strain>
    </source>
</reference>
<dbReference type="Proteomes" id="UP000015106">
    <property type="component" value="Chromosome 7"/>
</dbReference>
<accession>A0A8R7QZM3</accession>
<keyword evidence="2" id="KW-1185">Reference proteome</keyword>
<organism evidence="1 2">
    <name type="scientific">Triticum urartu</name>
    <name type="common">Red wild einkorn</name>
    <name type="synonym">Crithodium urartu</name>
    <dbReference type="NCBI Taxonomy" id="4572"/>
    <lineage>
        <taxon>Eukaryota</taxon>
        <taxon>Viridiplantae</taxon>
        <taxon>Streptophyta</taxon>
        <taxon>Embryophyta</taxon>
        <taxon>Tracheophyta</taxon>
        <taxon>Spermatophyta</taxon>
        <taxon>Magnoliopsida</taxon>
        <taxon>Liliopsida</taxon>
        <taxon>Poales</taxon>
        <taxon>Poaceae</taxon>
        <taxon>BOP clade</taxon>
        <taxon>Pooideae</taxon>
        <taxon>Triticodae</taxon>
        <taxon>Triticeae</taxon>
        <taxon>Triticinae</taxon>
        <taxon>Triticum</taxon>
    </lineage>
</organism>
<evidence type="ECO:0000313" key="2">
    <source>
        <dbReference type="Proteomes" id="UP000015106"/>
    </source>
</evidence>
<name>A0A8R7QZM3_TRIUA</name>
<protein>
    <submittedName>
        <fullName evidence="1">Uncharacterized protein</fullName>
    </submittedName>
</protein>